<feature type="non-terminal residue" evidence="2">
    <location>
        <position position="278"/>
    </location>
</feature>
<dbReference type="Gene3D" id="3.40.960.10">
    <property type="entry name" value="VSR Endonuclease"/>
    <property type="match status" value="1"/>
</dbReference>
<name>X0VAV8_9ZZZZ</name>
<protein>
    <recommendedName>
        <fullName evidence="1">DUF559 domain-containing protein</fullName>
    </recommendedName>
</protein>
<organism evidence="2">
    <name type="scientific">marine sediment metagenome</name>
    <dbReference type="NCBI Taxonomy" id="412755"/>
    <lineage>
        <taxon>unclassified sequences</taxon>
        <taxon>metagenomes</taxon>
        <taxon>ecological metagenomes</taxon>
    </lineage>
</organism>
<feature type="domain" description="DUF559" evidence="1">
    <location>
        <begin position="91"/>
        <end position="176"/>
    </location>
</feature>
<evidence type="ECO:0000259" key="1">
    <source>
        <dbReference type="Pfam" id="PF04480"/>
    </source>
</evidence>
<dbReference type="Pfam" id="PF04480">
    <property type="entry name" value="DUF559"/>
    <property type="match status" value="1"/>
</dbReference>
<dbReference type="InterPro" id="IPR007569">
    <property type="entry name" value="DUF559"/>
</dbReference>
<dbReference type="AlphaFoldDB" id="X0VAV8"/>
<dbReference type="EMBL" id="BARS01017434">
    <property type="protein sequence ID" value="GAF97750.1"/>
    <property type="molecule type" value="Genomic_DNA"/>
</dbReference>
<reference evidence="2" key="1">
    <citation type="journal article" date="2014" name="Front. Microbiol.">
        <title>High frequency of phylogenetically diverse reductive dehalogenase-homologous genes in deep subseafloor sedimentary metagenomes.</title>
        <authorList>
            <person name="Kawai M."/>
            <person name="Futagami T."/>
            <person name="Toyoda A."/>
            <person name="Takaki Y."/>
            <person name="Nishi S."/>
            <person name="Hori S."/>
            <person name="Arai W."/>
            <person name="Tsubouchi T."/>
            <person name="Morono Y."/>
            <person name="Uchiyama I."/>
            <person name="Ito T."/>
            <person name="Fujiyama A."/>
            <person name="Inagaki F."/>
            <person name="Takami H."/>
        </authorList>
    </citation>
    <scope>NUCLEOTIDE SEQUENCE</scope>
    <source>
        <strain evidence="2">Expedition CK06-06</strain>
    </source>
</reference>
<proteinExistence type="predicted"/>
<evidence type="ECO:0000313" key="2">
    <source>
        <dbReference type="EMBL" id="GAF97750.1"/>
    </source>
</evidence>
<feature type="non-terminal residue" evidence="2">
    <location>
        <position position="1"/>
    </location>
</feature>
<dbReference type="InterPro" id="IPR011335">
    <property type="entry name" value="Restrct_endonuc-II-like"/>
</dbReference>
<accession>X0VAV8</accession>
<dbReference type="SUPFAM" id="SSF52980">
    <property type="entry name" value="Restriction endonuclease-like"/>
    <property type="match status" value="1"/>
</dbReference>
<sequence length="278" mass="32207">QTKVFGSEAHAVNYYCPVLEIRRVFRWQLFPGGPRDHRADRLYHQLILGPLQRLPQPIFSRRLRRVVFIPTTWSKFVRAVEINDLYDGSPLEDRLWAELRRLEIWAERQFFVEAKDRLYALDFAVFCDRGKIDVETDGDSWHADADRIPLDNQRNNDLAGLGWTVLRFNGRQIREGTPEYCVPTIVESINRLGGLSTQGMIPRTFDPRPGLGPRQLTFFESGQAGRGRPQEQSQKHPEEHTTMEKMIAYCGLTCTRCPAFLATQQDDDSQRAQVAEMW</sequence>
<comment type="caution">
    <text evidence="2">The sequence shown here is derived from an EMBL/GenBank/DDBJ whole genome shotgun (WGS) entry which is preliminary data.</text>
</comment>
<gene>
    <name evidence="2" type="ORF">S01H1_28514</name>
</gene>